<accession>A0ABT4YPS2</accession>
<dbReference type="SUPFAM" id="SSF56784">
    <property type="entry name" value="HAD-like"/>
    <property type="match status" value="1"/>
</dbReference>
<sequence length="197" mass="22085">MFEVILFDLGRVVVELGDSPIPKCWVNTENSMSIEACFSSETGQNFEKGDISALEFATQFKDQLGLKQSTAEIIDAFTAWPTGVFPNLPEVLNTLRSQYHLAVLSNTNELHFPRLIEEFGIAEYFDTIFVSHHMHKAKPELAAFEHVLEVLKVMPEKVLFLDDNQQNIEAALSLGINSVQVCGEEQVIQTLKDKGVL</sequence>
<dbReference type="Gene3D" id="1.10.150.240">
    <property type="entry name" value="Putative phosphatase, domain 2"/>
    <property type="match status" value="1"/>
</dbReference>
<name>A0ABT4YPS2_9VIBR</name>
<organism evidence="1 2">
    <name type="scientific">Vibrio algarum</name>
    <dbReference type="NCBI Taxonomy" id="3020714"/>
    <lineage>
        <taxon>Bacteria</taxon>
        <taxon>Pseudomonadati</taxon>
        <taxon>Pseudomonadota</taxon>
        <taxon>Gammaproteobacteria</taxon>
        <taxon>Vibrionales</taxon>
        <taxon>Vibrionaceae</taxon>
        <taxon>Vibrio</taxon>
    </lineage>
</organism>
<dbReference type="InterPro" id="IPR023198">
    <property type="entry name" value="PGP-like_dom2"/>
</dbReference>
<dbReference type="CDD" id="cd02603">
    <property type="entry name" value="HAD_sEH-N_like"/>
    <property type="match status" value="1"/>
</dbReference>
<dbReference type="InterPro" id="IPR041492">
    <property type="entry name" value="HAD_2"/>
</dbReference>
<dbReference type="Gene3D" id="3.40.50.1000">
    <property type="entry name" value="HAD superfamily/HAD-like"/>
    <property type="match status" value="1"/>
</dbReference>
<gene>
    <name evidence="1" type="ORF">PGX00_07300</name>
</gene>
<dbReference type="InterPro" id="IPR036412">
    <property type="entry name" value="HAD-like_sf"/>
</dbReference>
<dbReference type="EMBL" id="JAQLOI010000001">
    <property type="protein sequence ID" value="MDB1123475.1"/>
    <property type="molecule type" value="Genomic_DNA"/>
</dbReference>
<dbReference type="InterPro" id="IPR023214">
    <property type="entry name" value="HAD_sf"/>
</dbReference>
<dbReference type="SFLD" id="SFLDG01129">
    <property type="entry name" value="C1.5:_HAD__Beta-PGM__Phosphata"/>
    <property type="match status" value="1"/>
</dbReference>
<protein>
    <submittedName>
        <fullName evidence="1">HAD family phosphatase</fullName>
    </submittedName>
</protein>
<reference evidence="1 2" key="1">
    <citation type="submission" date="2023-01" db="EMBL/GenBank/DDBJ databases">
        <title>Vibrio sp. KJ40-1 sp.nov, isolated from marine algae.</title>
        <authorList>
            <person name="Butt M."/>
            <person name="Kim J.M.J."/>
            <person name="Jeon C.O.C."/>
        </authorList>
    </citation>
    <scope>NUCLEOTIDE SEQUENCE [LARGE SCALE GENOMIC DNA]</scope>
    <source>
        <strain evidence="1 2">KJ40-1</strain>
    </source>
</reference>
<dbReference type="SFLD" id="SFLDS00003">
    <property type="entry name" value="Haloacid_Dehalogenase"/>
    <property type="match status" value="1"/>
</dbReference>
<dbReference type="NCBIfam" id="TIGR01509">
    <property type="entry name" value="HAD-SF-IA-v3"/>
    <property type="match status" value="1"/>
</dbReference>
<dbReference type="PANTHER" id="PTHR43611">
    <property type="entry name" value="ALPHA-D-GLUCOSE 1-PHOSPHATE PHOSPHATASE"/>
    <property type="match status" value="1"/>
</dbReference>
<dbReference type="RefSeq" id="WP_272134083.1">
    <property type="nucleotide sequence ID" value="NZ_JAQLOI010000001.1"/>
</dbReference>
<evidence type="ECO:0000313" key="2">
    <source>
        <dbReference type="Proteomes" id="UP001210678"/>
    </source>
</evidence>
<comment type="caution">
    <text evidence="1">The sequence shown here is derived from an EMBL/GenBank/DDBJ whole genome shotgun (WGS) entry which is preliminary data.</text>
</comment>
<dbReference type="PANTHER" id="PTHR43611:SF3">
    <property type="entry name" value="FLAVIN MONONUCLEOTIDE HYDROLASE 1, CHLOROPLATIC"/>
    <property type="match status" value="1"/>
</dbReference>
<keyword evidence="2" id="KW-1185">Reference proteome</keyword>
<evidence type="ECO:0000313" key="1">
    <source>
        <dbReference type="EMBL" id="MDB1123475.1"/>
    </source>
</evidence>
<dbReference type="Pfam" id="PF13419">
    <property type="entry name" value="HAD_2"/>
    <property type="match status" value="1"/>
</dbReference>
<proteinExistence type="predicted"/>
<dbReference type="InterPro" id="IPR006439">
    <property type="entry name" value="HAD-SF_hydro_IA"/>
</dbReference>
<dbReference type="Proteomes" id="UP001210678">
    <property type="component" value="Unassembled WGS sequence"/>
</dbReference>